<feature type="region of interest" description="Disordered" evidence="7">
    <location>
        <begin position="82"/>
        <end position="152"/>
    </location>
</feature>
<keyword evidence="6" id="KW-0175">Coiled coil</keyword>
<dbReference type="PANTHER" id="PTHR31945:SF26">
    <property type="entry name" value="TRANSCRIPTION FACTOR BHLH35"/>
    <property type="match status" value="1"/>
</dbReference>
<feature type="compositionally biased region" description="Basic and acidic residues" evidence="7">
    <location>
        <begin position="87"/>
        <end position="106"/>
    </location>
</feature>
<dbReference type="AlphaFoldDB" id="A0A804RCA7"/>
<evidence type="ECO:0000256" key="2">
    <source>
        <dbReference type="ARBA" id="ARBA00005510"/>
    </source>
</evidence>
<evidence type="ECO:0000256" key="3">
    <source>
        <dbReference type="ARBA" id="ARBA00023015"/>
    </source>
</evidence>
<feature type="coiled-coil region" evidence="6">
    <location>
        <begin position="160"/>
        <end position="187"/>
    </location>
</feature>
<dbReference type="InterPro" id="IPR054502">
    <property type="entry name" value="bHLH-TF_ACT-like_plant"/>
</dbReference>
<sequence>MEMGDSFEYYWEMQQYLESEELRYATPDATAIIGFGRESSDSIVRNLPSLQPLHGHPGRCPVLLRLQLAGWLHLQLVLGAGGRGGHGVREAGGPRRRGGREQEHPHGARPPAQAQREALRAAQRRAQHHKGESPGPVRPSVGIASHCQRDRRQMDKASIIKDAIEYIEQLQAEERRALQALEAGEGARCGGHGHGEEARVVLQQPAAAPAPVEVLELRVSEVGDRVLVVNVTCSKGRDAMARVCRAVEELRLRVITASVTSVAGCLMHTIFVEVDSDQTNRIQIKHMIEAALAQLDDASASPPSVMSYY</sequence>
<evidence type="ECO:0000256" key="4">
    <source>
        <dbReference type="ARBA" id="ARBA00023163"/>
    </source>
</evidence>
<reference evidence="9" key="3">
    <citation type="submission" date="2021-05" db="UniProtKB">
        <authorList>
            <consortium name="EnsemblPlants"/>
        </authorList>
    </citation>
    <scope>IDENTIFICATION</scope>
    <source>
        <strain evidence="9">cv. B73</strain>
    </source>
</reference>
<organism evidence="9 10">
    <name type="scientific">Zea mays</name>
    <name type="common">Maize</name>
    <dbReference type="NCBI Taxonomy" id="4577"/>
    <lineage>
        <taxon>Eukaryota</taxon>
        <taxon>Viridiplantae</taxon>
        <taxon>Streptophyta</taxon>
        <taxon>Embryophyta</taxon>
        <taxon>Tracheophyta</taxon>
        <taxon>Spermatophyta</taxon>
        <taxon>Magnoliopsida</taxon>
        <taxon>Liliopsida</taxon>
        <taxon>Poales</taxon>
        <taxon>Poaceae</taxon>
        <taxon>PACMAD clade</taxon>
        <taxon>Panicoideae</taxon>
        <taxon>Andropogonodae</taxon>
        <taxon>Andropogoneae</taxon>
        <taxon>Tripsacinae</taxon>
        <taxon>Zea</taxon>
    </lineage>
</organism>
<evidence type="ECO:0000313" key="9">
    <source>
        <dbReference type="EnsemblPlants" id="Zm00001eb415520_P003"/>
    </source>
</evidence>
<dbReference type="Proteomes" id="UP000007305">
    <property type="component" value="Chromosome 10"/>
</dbReference>
<keyword evidence="11" id="KW-1267">Proteomics identification</keyword>
<dbReference type="Gene3D" id="4.10.280.10">
    <property type="entry name" value="Helix-loop-helix DNA-binding domain"/>
    <property type="match status" value="1"/>
</dbReference>
<evidence type="ECO:0000313" key="10">
    <source>
        <dbReference type="Proteomes" id="UP000007305"/>
    </source>
</evidence>
<comment type="subcellular location">
    <subcellularLocation>
        <location evidence="1">Nucleus</location>
    </subcellularLocation>
</comment>
<evidence type="ECO:0000256" key="7">
    <source>
        <dbReference type="SAM" id="MobiDB-lite"/>
    </source>
</evidence>
<protein>
    <recommendedName>
        <fullName evidence="8">Plant bHLH transcription factor ACT-like domain-containing protein</fullName>
    </recommendedName>
</protein>
<evidence type="ECO:0000256" key="1">
    <source>
        <dbReference type="ARBA" id="ARBA00004123"/>
    </source>
</evidence>
<evidence type="ECO:0000256" key="5">
    <source>
        <dbReference type="ARBA" id="ARBA00023242"/>
    </source>
</evidence>
<dbReference type="Pfam" id="PF22754">
    <property type="entry name" value="bHLH-TF_ACT-like_plant"/>
    <property type="match status" value="1"/>
</dbReference>
<gene>
    <name evidence="9" type="primary">LOC100284818</name>
</gene>
<accession>A0A804RCA7</accession>
<keyword evidence="10" id="KW-1185">Reference proteome</keyword>
<dbReference type="InParanoid" id="A0A804RCA7"/>
<evidence type="ECO:0000259" key="8">
    <source>
        <dbReference type="Pfam" id="PF22754"/>
    </source>
</evidence>
<evidence type="ECO:0000256" key="6">
    <source>
        <dbReference type="SAM" id="Coils"/>
    </source>
</evidence>
<dbReference type="PANTHER" id="PTHR31945">
    <property type="entry name" value="TRANSCRIPTION FACTOR SCREAM2-RELATED"/>
    <property type="match status" value="1"/>
</dbReference>
<proteinExistence type="evidence at protein level"/>
<dbReference type="OrthoDB" id="623055at2759"/>
<keyword evidence="4" id="KW-0804">Transcription</keyword>
<dbReference type="Gramene" id="Zm00001eb415520_T003">
    <property type="protein sequence ID" value="Zm00001eb415520_P003"/>
    <property type="gene ID" value="Zm00001eb415520"/>
</dbReference>
<feature type="domain" description="Plant bHLH transcription factor ACT-like" evidence="8">
    <location>
        <begin position="216"/>
        <end position="292"/>
    </location>
</feature>
<keyword evidence="3" id="KW-0805">Transcription regulation</keyword>
<keyword evidence="5" id="KW-0539">Nucleus</keyword>
<reference evidence="9" key="2">
    <citation type="submission" date="2019-07" db="EMBL/GenBank/DDBJ databases">
        <authorList>
            <person name="Seetharam A."/>
            <person name="Woodhouse M."/>
            <person name="Cannon E."/>
        </authorList>
    </citation>
    <scope>NUCLEOTIDE SEQUENCE [LARGE SCALE GENOMIC DNA]</scope>
    <source>
        <strain evidence="9">cv. B73</strain>
    </source>
</reference>
<dbReference type="EnsemblPlants" id="Zm00001eb415520_T003">
    <property type="protein sequence ID" value="Zm00001eb415520_P003"/>
    <property type="gene ID" value="Zm00001eb415520"/>
</dbReference>
<dbReference type="InterPro" id="IPR051358">
    <property type="entry name" value="TF_AMS/ICE1/BHLH6-like"/>
</dbReference>
<dbReference type="FunCoup" id="A0A804RCA7">
    <property type="interactions" value="948"/>
</dbReference>
<comment type="similarity">
    <text evidence="2">Belongs to the bHLH protein family.</text>
</comment>
<evidence type="ECO:0007829" key="11">
    <source>
        <dbReference type="PeptideAtlas" id="A0A804RCA7"/>
    </source>
</evidence>
<dbReference type="GO" id="GO:0046983">
    <property type="term" value="F:protein dimerization activity"/>
    <property type="evidence" value="ECO:0007669"/>
    <property type="project" value="InterPro"/>
</dbReference>
<name>A0A804RCA7_MAIZE</name>
<reference evidence="10" key="1">
    <citation type="journal article" date="2009" name="Science">
        <title>The B73 maize genome: complexity, diversity, and dynamics.</title>
        <authorList>
            <person name="Schnable P.S."/>
            <person name="Ware D."/>
            <person name="Fulton R.S."/>
            <person name="Stein J.C."/>
            <person name="Wei F."/>
            <person name="Pasternak S."/>
            <person name="Liang C."/>
            <person name="Zhang J."/>
            <person name="Fulton L."/>
            <person name="Graves T.A."/>
            <person name="Minx P."/>
            <person name="Reily A.D."/>
            <person name="Courtney L."/>
            <person name="Kruchowski S.S."/>
            <person name="Tomlinson C."/>
            <person name="Strong C."/>
            <person name="Delehaunty K."/>
            <person name="Fronick C."/>
            <person name="Courtney B."/>
            <person name="Rock S.M."/>
            <person name="Belter E."/>
            <person name="Du F."/>
            <person name="Kim K."/>
            <person name="Abbott R.M."/>
            <person name="Cotton M."/>
            <person name="Levy A."/>
            <person name="Marchetto P."/>
            <person name="Ochoa K."/>
            <person name="Jackson S.M."/>
            <person name="Gillam B."/>
            <person name="Chen W."/>
            <person name="Yan L."/>
            <person name="Higginbotham J."/>
            <person name="Cardenas M."/>
            <person name="Waligorski J."/>
            <person name="Applebaum E."/>
            <person name="Phelps L."/>
            <person name="Falcone J."/>
            <person name="Kanchi K."/>
            <person name="Thane T."/>
            <person name="Scimone A."/>
            <person name="Thane N."/>
            <person name="Henke J."/>
            <person name="Wang T."/>
            <person name="Ruppert J."/>
            <person name="Shah N."/>
            <person name="Rotter K."/>
            <person name="Hodges J."/>
            <person name="Ingenthron E."/>
            <person name="Cordes M."/>
            <person name="Kohlberg S."/>
            <person name="Sgro J."/>
            <person name="Delgado B."/>
            <person name="Mead K."/>
            <person name="Chinwalla A."/>
            <person name="Leonard S."/>
            <person name="Crouse K."/>
            <person name="Collura K."/>
            <person name="Kudrna D."/>
            <person name="Currie J."/>
            <person name="He R."/>
            <person name="Angelova A."/>
            <person name="Rajasekar S."/>
            <person name="Mueller T."/>
            <person name="Lomeli R."/>
            <person name="Scara G."/>
            <person name="Ko A."/>
            <person name="Delaney K."/>
            <person name="Wissotski M."/>
            <person name="Lopez G."/>
            <person name="Campos D."/>
            <person name="Braidotti M."/>
            <person name="Ashley E."/>
            <person name="Golser W."/>
            <person name="Kim H."/>
            <person name="Lee S."/>
            <person name="Lin J."/>
            <person name="Dujmic Z."/>
            <person name="Kim W."/>
            <person name="Talag J."/>
            <person name="Zuccolo A."/>
            <person name="Fan C."/>
            <person name="Sebastian A."/>
            <person name="Kramer M."/>
            <person name="Spiegel L."/>
            <person name="Nascimento L."/>
            <person name="Zutavern T."/>
            <person name="Miller B."/>
            <person name="Ambroise C."/>
            <person name="Muller S."/>
            <person name="Spooner W."/>
            <person name="Narechania A."/>
            <person name="Ren L."/>
            <person name="Wei S."/>
            <person name="Kumari S."/>
            <person name="Faga B."/>
            <person name="Levy M.J."/>
            <person name="McMahan L."/>
            <person name="Van Buren P."/>
            <person name="Vaughn M.W."/>
            <person name="Ying K."/>
            <person name="Yeh C.-T."/>
            <person name="Emrich S.J."/>
            <person name="Jia Y."/>
            <person name="Kalyanaraman A."/>
            <person name="Hsia A.-P."/>
            <person name="Barbazuk W.B."/>
            <person name="Baucom R.S."/>
            <person name="Brutnell T.P."/>
            <person name="Carpita N.C."/>
            <person name="Chaparro C."/>
            <person name="Chia J.-M."/>
            <person name="Deragon J.-M."/>
            <person name="Estill J.C."/>
            <person name="Fu Y."/>
            <person name="Jeddeloh J.A."/>
            <person name="Han Y."/>
            <person name="Lee H."/>
            <person name="Li P."/>
            <person name="Lisch D.R."/>
            <person name="Liu S."/>
            <person name="Liu Z."/>
            <person name="Nagel D.H."/>
            <person name="McCann M.C."/>
            <person name="SanMiguel P."/>
            <person name="Myers A.M."/>
            <person name="Nettleton D."/>
            <person name="Nguyen J."/>
            <person name="Penning B.W."/>
            <person name="Ponnala L."/>
            <person name="Schneider K.L."/>
            <person name="Schwartz D.C."/>
            <person name="Sharma A."/>
            <person name="Soderlund C."/>
            <person name="Springer N.M."/>
            <person name="Sun Q."/>
            <person name="Wang H."/>
            <person name="Waterman M."/>
            <person name="Westerman R."/>
            <person name="Wolfgruber T.K."/>
            <person name="Yang L."/>
            <person name="Yu Y."/>
            <person name="Zhang L."/>
            <person name="Zhou S."/>
            <person name="Zhu Q."/>
            <person name="Bennetzen J.L."/>
            <person name="Dawe R.K."/>
            <person name="Jiang J."/>
            <person name="Jiang N."/>
            <person name="Presting G.G."/>
            <person name="Wessler S.R."/>
            <person name="Aluru S."/>
            <person name="Martienssen R.A."/>
            <person name="Clifton S.W."/>
            <person name="McCombie W.R."/>
            <person name="Wing R.A."/>
            <person name="Wilson R.K."/>
        </authorList>
    </citation>
    <scope>NUCLEOTIDE SEQUENCE [LARGE SCALE GENOMIC DNA]</scope>
    <source>
        <strain evidence="10">cv. B73</strain>
    </source>
</reference>
<dbReference type="InterPro" id="IPR036638">
    <property type="entry name" value="HLH_DNA-bd_sf"/>
</dbReference>
<dbReference type="GO" id="GO:0005634">
    <property type="term" value="C:nucleus"/>
    <property type="evidence" value="ECO:0007669"/>
    <property type="project" value="UniProtKB-SubCell"/>
</dbReference>